<organism evidence="1">
    <name type="scientific">Strombidinopsis acuminata</name>
    <dbReference type="NCBI Taxonomy" id="141414"/>
    <lineage>
        <taxon>Eukaryota</taxon>
        <taxon>Sar</taxon>
        <taxon>Alveolata</taxon>
        <taxon>Ciliophora</taxon>
        <taxon>Intramacronucleata</taxon>
        <taxon>Spirotrichea</taxon>
        <taxon>Choreotrichia</taxon>
        <taxon>Choreotrichida</taxon>
        <taxon>Strombidinopsidae</taxon>
        <taxon>Strombidinopsis</taxon>
    </lineage>
</organism>
<evidence type="ECO:0000313" key="1">
    <source>
        <dbReference type="EMBL" id="CAE0590845.1"/>
    </source>
</evidence>
<name>A0A7S3X3W2_9SPIT</name>
<protein>
    <submittedName>
        <fullName evidence="1">Uncharacterized protein</fullName>
    </submittedName>
</protein>
<sequence length="390" mass="41993">MGVGDEASMLHQKGGGLEDVYEAPWCEVPQIRSVKSNPGLGQAWPRRHTRLLKVLGGATAAAVLVGVAGPTVGAVRRSMEVRTHRRDRAAAATSSEPCSYADNDACPALQLLASPDVHEVATDTLIEAGRFFLGPEDAGFVHATVIAGFANITARLDQRSPEVLTKLAELQITEKQKDIALGSLRLIGSTRVQSIGREVAKAIRDSPSFDIDIVRRSIEERMGPHAALLGSLRSEMESLLHGWSQDDKWVMALDPEGIRVLQNFHGGEFISVSPQDMVNMPGVTDVPVTPTQLSYVLLGGVLEEGRALFHIVNFLSQEPQAELKVPMWATSMMDLTDLDPGLLSCEIDPKAQSKSIVHLTKVLFCPLKFGVLGLEALRATAPSGELAMAA</sequence>
<gene>
    <name evidence="1" type="ORF">SACU0126_LOCUS28996</name>
</gene>
<reference evidence="1" key="1">
    <citation type="submission" date="2021-01" db="EMBL/GenBank/DDBJ databases">
        <authorList>
            <person name="Corre E."/>
            <person name="Pelletier E."/>
            <person name="Niang G."/>
            <person name="Scheremetjew M."/>
            <person name="Finn R."/>
            <person name="Kale V."/>
            <person name="Holt S."/>
            <person name="Cochrane G."/>
            <person name="Meng A."/>
            <person name="Brown T."/>
            <person name="Cohen L."/>
        </authorList>
    </citation>
    <scope>NUCLEOTIDE SEQUENCE</scope>
    <source>
        <strain evidence="1">SPMC142</strain>
    </source>
</reference>
<feature type="non-terminal residue" evidence="1">
    <location>
        <position position="390"/>
    </location>
</feature>
<accession>A0A7S3X3W2</accession>
<dbReference type="EMBL" id="HBIQ01090845">
    <property type="protein sequence ID" value="CAE0590845.1"/>
    <property type="molecule type" value="Transcribed_RNA"/>
</dbReference>
<dbReference type="AlphaFoldDB" id="A0A7S3X3W2"/>
<proteinExistence type="predicted"/>